<organism evidence="3">
    <name type="scientific">Oryza meridionalis</name>
    <dbReference type="NCBI Taxonomy" id="40149"/>
    <lineage>
        <taxon>Eukaryota</taxon>
        <taxon>Viridiplantae</taxon>
        <taxon>Streptophyta</taxon>
        <taxon>Embryophyta</taxon>
        <taxon>Tracheophyta</taxon>
        <taxon>Spermatophyta</taxon>
        <taxon>Magnoliopsida</taxon>
        <taxon>Liliopsida</taxon>
        <taxon>Poales</taxon>
        <taxon>Poaceae</taxon>
        <taxon>BOP clade</taxon>
        <taxon>Oryzoideae</taxon>
        <taxon>Oryzeae</taxon>
        <taxon>Oryzinae</taxon>
        <taxon>Oryza</taxon>
    </lineage>
</organism>
<proteinExistence type="predicted"/>
<reference evidence="3" key="2">
    <citation type="submission" date="2018-05" db="EMBL/GenBank/DDBJ databases">
        <title>OmerRS3 (Oryza meridionalis Reference Sequence Version 3).</title>
        <authorList>
            <person name="Zhang J."/>
            <person name="Kudrna D."/>
            <person name="Lee S."/>
            <person name="Talag J."/>
            <person name="Welchert J."/>
            <person name="Wing R.A."/>
        </authorList>
    </citation>
    <scope>NUCLEOTIDE SEQUENCE [LARGE SCALE GENOMIC DNA]</scope>
    <source>
        <strain evidence="3">cv. OR44</strain>
    </source>
</reference>
<feature type="signal peptide" evidence="2">
    <location>
        <begin position="1"/>
        <end position="16"/>
    </location>
</feature>
<keyword evidence="2" id="KW-0732">Signal</keyword>
<evidence type="ECO:0000313" key="4">
    <source>
        <dbReference type="Proteomes" id="UP000008021"/>
    </source>
</evidence>
<name>A0A0E0EHS2_9ORYZ</name>
<evidence type="ECO:0000313" key="3">
    <source>
        <dbReference type="EnsemblPlants" id="OMERI08G02690.1"/>
    </source>
</evidence>
<dbReference type="HOGENOM" id="CLU_2175147_0_0_1"/>
<dbReference type="Gramene" id="OMERI08G02690.1">
    <property type="protein sequence ID" value="OMERI08G02690.1"/>
    <property type="gene ID" value="OMERI08G02690"/>
</dbReference>
<sequence length="89" mass="9707">MVVSIVAMVTSRVLLAQWQADAVVAWDGGGGGGGRAKARNASEVENEMSRSRSDILDFVSCGDMGSNDDEDTKHRNPRKRQPAFNLTRR</sequence>
<evidence type="ECO:0000256" key="1">
    <source>
        <dbReference type="SAM" id="MobiDB-lite"/>
    </source>
</evidence>
<dbReference type="EnsemblPlants" id="OMERI08G02690.1">
    <property type="protein sequence ID" value="OMERI08G02690.1"/>
    <property type="gene ID" value="OMERI08G02690"/>
</dbReference>
<feature type="region of interest" description="Disordered" evidence="1">
    <location>
        <begin position="29"/>
        <end position="89"/>
    </location>
</feature>
<keyword evidence="4" id="KW-1185">Reference proteome</keyword>
<dbReference type="Proteomes" id="UP000008021">
    <property type="component" value="Chromosome 8"/>
</dbReference>
<feature type="chain" id="PRO_5002358020" description="DUF834 domain-containing protein" evidence="2">
    <location>
        <begin position="17"/>
        <end position="89"/>
    </location>
</feature>
<evidence type="ECO:0000256" key="2">
    <source>
        <dbReference type="SAM" id="SignalP"/>
    </source>
</evidence>
<dbReference type="STRING" id="40149.A0A0E0EHS2"/>
<dbReference type="AlphaFoldDB" id="A0A0E0EHS2"/>
<evidence type="ECO:0008006" key="5">
    <source>
        <dbReference type="Google" id="ProtNLM"/>
    </source>
</evidence>
<feature type="compositionally biased region" description="Basic residues" evidence="1">
    <location>
        <begin position="75"/>
        <end position="89"/>
    </location>
</feature>
<reference evidence="3" key="1">
    <citation type="submission" date="2015-04" db="UniProtKB">
        <authorList>
            <consortium name="EnsemblPlants"/>
        </authorList>
    </citation>
    <scope>IDENTIFICATION</scope>
</reference>
<protein>
    <recommendedName>
        <fullName evidence="5">DUF834 domain-containing protein</fullName>
    </recommendedName>
</protein>
<accession>A0A0E0EHS2</accession>